<dbReference type="GO" id="GO:1990281">
    <property type="term" value="C:efflux pump complex"/>
    <property type="evidence" value="ECO:0007669"/>
    <property type="project" value="TreeGrafter"/>
</dbReference>
<reference evidence="2 3" key="1">
    <citation type="submission" date="2014-03" db="EMBL/GenBank/DDBJ databases">
        <title>Draft Genome Sequence of Actibacterium mucosum KCTC 23349, a Marine Alphaproteobacterium with Complex Ionic Requirements Isolated from Mediterranean Seawater at Malvarrosa Beach, Valencia, Spain.</title>
        <authorList>
            <person name="Arahal D.R."/>
            <person name="Shao Z."/>
            <person name="Lai Q."/>
            <person name="Pujalte M.J."/>
        </authorList>
    </citation>
    <scope>NUCLEOTIDE SEQUENCE [LARGE SCALE GENOMIC DNA]</scope>
    <source>
        <strain evidence="2 3">KCTC 23349</strain>
    </source>
</reference>
<dbReference type="OrthoDB" id="7626141at2"/>
<gene>
    <name evidence="2" type="ORF">ACMU_10255</name>
</gene>
<evidence type="ECO:0000313" key="2">
    <source>
        <dbReference type="EMBL" id="KAJ56128.1"/>
    </source>
</evidence>
<dbReference type="Proteomes" id="UP000026249">
    <property type="component" value="Unassembled WGS sequence"/>
</dbReference>
<protein>
    <submittedName>
        <fullName evidence="2">Hemolysin D</fullName>
    </submittedName>
</protein>
<feature type="domain" description="Multidrug resistance protein MdtA-like barrel-sandwich hybrid" evidence="1">
    <location>
        <begin position="77"/>
        <end position="256"/>
    </location>
</feature>
<dbReference type="SUPFAM" id="SSF111369">
    <property type="entry name" value="HlyD-like secretion proteins"/>
    <property type="match status" value="2"/>
</dbReference>
<evidence type="ECO:0000259" key="1">
    <source>
        <dbReference type="Pfam" id="PF25917"/>
    </source>
</evidence>
<organism evidence="2 3">
    <name type="scientific">Actibacterium mucosum KCTC 23349</name>
    <dbReference type="NCBI Taxonomy" id="1454373"/>
    <lineage>
        <taxon>Bacteria</taxon>
        <taxon>Pseudomonadati</taxon>
        <taxon>Pseudomonadota</taxon>
        <taxon>Alphaproteobacteria</taxon>
        <taxon>Rhodobacterales</taxon>
        <taxon>Roseobacteraceae</taxon>
        <taxon>Actibacterium</taxon>
    </lineage>
</organism>
<dbReference type="GO" id="GO:0015562">
    <property type="term" value="F:efflux transmembrane transporter activity"/>
    <property type="evidence" value="ECO:0007669"/>
    <property type="project" value="TreeGrafter"/>
</dbReference>
<dbReference type="Gene3D" id="1.10.287.470">
    <property type="entry name" value="Helix hairpin bin"/>
    <property type="match status" value="1"/>
</dbReference>
<dbReference type="InterPro" id="IPR058625">
    <property type="entry name" value="MdtA-like_BSH"/>
</dbReference>
<dbReference type="PROSITE" id="PS51257">
    <property type="entry name" value="PROKAR_LIPOPROTEIN"/>
    <property type="match status" value="1"/>
</dbReference>
<dbReference type="PANTHER" id="PTHR30469:SF15">
    <property type="entry name" value="HLYD FAMILY OF SECRETION PROTEINS"/>
    <property type="match status" value="1"/>
</dbReference>
<dbReference type="Pfam" id="PF25917">
    <property type="entry name" value="BSH_RND"/>
    <property type="match status" value="1"/>
</dbReference>
<accession>A0A037ZJ36</accession>
<comment type="caution">
    <text evidence="2">The sequence shown here is derived from an EMBL/GenBank/DDBJ whole genome shotgun (WGS) entry which is preliminary data.</text>
</comment>
<evidence type="ECO:0000313" key="3">
    <source>
        <dbReference type="Proteomes" id="UP000026249"/>
    </source>
</evidence>
<dbReference type="Gene3D" id="2.40.30.170">
    <property type="match status" value="1"/>
</dbReference>
<sequence length="488" mass="51715">MQFLRRSLTGIFILAVTLGCLTFAGRMVFDAVQAQLGDDGPRRPARERVFAVNVITVEPGQVQPVLRSFGEIRSAQTLDLRPRVGGKVTELHPNFRDGARVEAGQVLLRIDPADAKAARDIAQADLTASQTAVRDAARDVILAQDDLTAAQEQAALRDKALARQQKISESGFGAAAQVETAELAAASAHQAVVSRRQAVAAAETRQSQAATALALSEIAMAEAERRLADTTLIAEFDGTLTDVSLVQGGVVTPNEALGRLIGEGRIEVAFRVSVAQYSRLLDANGKLLTAPVQIQLDMFGTALTAEGRITRDSPAVGEGQTGRLIFAEMPAAPGFLPGDFVTVLTQEPLLRGAAIIPATALGANNTVLVVGEGNRLSEAEAQVMRRQGDDVIIRARELAGQQVVASRSPVLGAGIRVRPVTPAPEGEALAAAEPEMLELSDERRAALIAFVEGNQRMPDQVKTRLLAQLAEPMVPASMVSRLESRMGG</sequence>
<keyword evidence="3" id="KW-1185">Reference proteome</keyword>
<dbReference type="AlphaFoldDB" id="A0A037ZJ36"/>
<dbReference type="PANTHER" id="PTHR30469">
    <property type="entry name" value="MULTIDRUG RESISTANCE PROTEIN MDTA"/>
    <property type="match status" value="1"/>
</dbReference>
<name>A0A037ZJ36_9RHOB</name>
<dbReference type="Gene3D" id="2.40.50.100">
    <property type="match status" value="1"/>
</dbReference>
<dbReference type="STRING" id="1454373.ACMU_10255"/>
<dbReference type="RefSeq" id="WP_035258350.1">
    <property type="nucleotide sequence ID" value="NZ_JFKE01000003.1"/>
</dbReference>
<proteinExistence type="predicted"/>
<dbReference type="EMBL" id="JFKE01000003">
    <property type="protein sequence ID" value="KAJ56128.1"/>
    <property type="molecule type" value="Genomic_DNA"/>
</dbReference>